<proteinExistence type="predicted"/>
<dbReference type="EMBL" id="BBNO01000007">
    <property type="protein sequence ID" value="GAO10848.1"/>
    <property type="molecule type" value="Genomic_DNA"/>
</dbReference>
<gene>
    <name evidence="1" type="primary">guaB</name>
    <name evidence="1" type="ORF">TPA0598_07_05720</name>
</gene>
<dbReference type="AlphaFoldDB" id="A0A0P4RCL8"/>
<evidence type="ECO:0000313" key="1">
    <source>
        <dbReference type="EMBL" id="GAO10848.1"/>
    </source>
</evidence>
<evidence type="ECO:0000313" key="2">
    <source>
        <dbReference type="Proteomes" id="UP000048965"/>
    </source>
</evidence>
<protein>
    <submittedName>
        <fullName evidence="1">Inosine-5'-monophosphate dehydrogenase</fullName>
    </submittedName>
</protein>
<keyword evidence="2" id="KW-1185">Reference proteome</keyword>
<reference evidence="1 2" key="2">
    <citation type="journal article" date="2015" name="Stand. Genomic Sci.">
        <title>Draft genome sequence of marine-derived Streptomyces sp. TP-A0598, a producer of anti-MRSA antibiotic lydicamycins.</title>
        <authorList>
            <person name="Komaki H."/>
            <person name="Ichikawa N."/>
            <person name="Hosoyama A."/>
            <person name="Fujita N."/>
            <person name="Igarashi Y."/>
        </authorList>
    </citation>
    <scope>NUCLEOTIDE SEQUENCE [LARGE SCALE GENOMIC DNA]</scope>
    <source>
        <strain evidence="1 2">NBRC 110027</strain>
    </source>
</reference>
<accession>A0A0P4RCL8</accession>
<reference evidence="2" key="1">
    <citation type="submission" date="2014-09" db="EMBL/GenBank/DDBJ databases">
        <title>Whole genome shotgun sequence of Streptomyces sp. NBRC 110027.</title>
        <authorList>
            <person name="Komaki H."/>
            <person name="Ichikawa N."/>
            <person name="Katano-Makiyama Y."/>
            <person name="Hosoyama A."/>
            <person name="Hashimoto M."/>
            <person name="Uohara A."/>
            <person name="Kitahashi Y."/>
            <person name="Ohji S."/>
            <person name="Kimura A."/>
            <person name="Yamazoe A."/>
            <person name="Igarashi Y."/>
            <person name="Fujita N."/>
        </authorList>
    </citation>
    <scope>NUCLEOTIDE SEQUENCE [LARGE SCALE GENOMIC DNA]</scope>
    <source>
        <strain evidence="2">NBRC 110027</strain>
    </source>
</reference>
<name>A0A0P4RCL8_9ACTN</name>
<comment type="caution">
    <text evidence="1">The sequence shown here is derived from an EMBL/GenBank/DDBJ whole genome shotgun (WGS) entry which is preliminary data.</text>
</comment>
<dbReference type="Proteomes" id="UP000048965">
    <property type="component" value="Unassembled WGS sequence"/>
</dbReference>
<organism evidence="1 2">
    <name type="scientific">Streptomyces lydicamycinicus</name>
    <dbReference type="NCBI Taxonomy" id="1546107"/>
    <lineage>
        <taxon>Bacteria</taxon>
        <taxon>Bacillati</taxon>
        <taxon>Actinomycetota</taxon>
        <taxon>Actinomycetes</taxon>
        <taxon>Kitasatosporales</taxon>
        <taxon>Streptomycetaceae</taxon>
        <taxon>Streptomyces</taxon>
    </lineage>
</organism>
<sequence length="122" mass="13427">MRIGAGLLDMGSPAVGNGDGAGRETCSRVAVGVGGRQVSLRFAFDRSTGHRVAMWRLRSGASRSARPGERRTITDRQWVYRVPGSFSYRSRAPPKLWNETFRLVTPLWSGLPATARRAAWPV</sequence>